<dbReference type="SUPFAM" id="SSF56563">
    <property type="entry name" value="Major capsid protein gp5"/>
    <property type="match status" value="1"/>
</dbReference>
<evidence type="ECO:0000313" key="1">
    <source>
        <dbReference type="EMBL" id="CAB4194181.1"/>
    </source>
</evidence>
<accession>A0A6J5T4K5</accession>
<name>A0A6J5T4K5_9CAUD</name>
<reference evidence="2" key="1">
    <citation type="submission" date="2020-05" db="EMBL/GenBank/DDBJ databases">
        <authorList>
            <person name="Chiriac C."/>
            <person name="Salcher M."/>
            <person name="Ghai R."/>
            <person name="Kavagutti S V."/>
        </authorList>
    </citation>
    <scope>NUCLEOTIDE SEQUENCE</scope>
</reference>
<gene>
    <name evidence="1" type="ORF">UFOVP1261_9</name>
    <name evidence="2" type="ORF">UFOVP1650_23</name>
</gene>
<sequence>MTKKIVTPMTITATDSNSRTITGRIVAFNETGNTSIGKVQFASGSIAATPVLLNLEHDQSRRIGKTLSIQATEKEIIATFKIATTTAGNDALIEAAEGLRDGFSVECMYDEYETMSDGTVRILSGELVGVALTSEPAIRSARVSTVAATENEISETPDVLEETPNPIEGENKVEPTVSVESTVETVEATLAVTAAAKPLIGGSFTKPRSPIVNGATYLEHTLKASLGNEDSRQYVAFADDTFTTNSAFDQVTYLNSVIDPSTKFGRPTIDAFGGTVSTKFVGQTVSVPKVTTNSTVTVEAENGTTEETGIISSFVTADVKKYAGMQTFSQELLDLSGSPVFYDMMLKNLAAAYAKATNAAVIDEAVSGGTAGTNQAATAAGMIAFHATESAAAYLATGDFAQSYIAGSSQWVLAMAAVDSTGRPIFNAGQPANSAGSIGGTSARGKFLDLDFYADRSMVATTIDDSAFIVVPSAMLLLEQAPQKLQVAVLGSGQYEVSLHGYLAAKTLIAGGIRRFNIA</sequence>
<organism evidence="2">
    <name type="scientific">uncultured Caudovirales phage</name>
    <dbReference type="NCBI Taxonomy" id="2100421"/>
    <lineage>
        <taxon>Viruses</taxon>
        <taxon>Duplodnaviria</taxon>
        <taxon>Heunggongvirae</taxon>
        <taxon>Uroviricota</taxon>
        <taxon>Caudoviricetes</taxon>
        <taxon>Peduoviridae</taxon>
        <taxon>Maltschvirus</taxon>
        <taxon>Maltschvirus maltsch</taxon>
    </lineage>
</organism>
<protein>
    <submittedName>
        <fullName evidence="2">Phage major capsid protein, HK97</fullName>
    </submittedName>
</protein>
<dbReference type="EMBL" id="LR797517">
    <property type="protein sequence ID" value="CAB4221971.1"/>
    <property type="molecule type" value="Genomic_DNA"/>
</dbReference>
<dbReference type="EMBL" id="LR797209">
    <property type="protein sequence ID" value="CAB4194181.1"/>
    <property type="molecule type" value="Genomic_DNA"/>
</dbReference>
<evidence type="ECO:0000313" key="2">
    <source>
        <dbReference type="EMBL" id="CAB4221971.1"/>
    </source>
</evidence>
<proteinExistence type="predicted"/>